<dbReference type="SMART" id="SM00358">
    <property type="entry name" value="DSRM"/>
    <property type="match status" value="2"/>
</dbReference>
<organism evidence="5 6">
    <name type="scientific">Champsocephalus esox</name>
    <name type="common">pike icefish</name>
    <dbReference type="NCBI Taxonomy" id="159716"/>
    <lineage>
        <taxon>Eukaryota</taxon>
        <taxon>Metazoa</taxon>
        <taxon>Chordata</taxon>
        <taxon>Craniata</taxon>
        <taxon>Vertebrata</taxon>
        <taxon>Euteleostomi</taxon>
        <taxon>Actinopterygii</taxon>
        <taxon>Neopterygii</taxon>
        <taxon>Teleostei</taxon>
        <taxon>Neoteleostei</taxon>
        <taxon>Acanthomorphata</taxon>
        <taxon>Eupercaria</taxon>
        <taxon>Perciformes</taxon>
        <taxon>Notothenioidei</taxon>
        <taxon>Channichthyidae</taxon>
        <taxon>Champsocephalus</taxon>
    </lineage>
</organism>
<dbReference type="GO" id="GO:0032839">
    <property type="term" value="C:dendrite cytoplasm"/>
    <property type="evidence" value="ECO:0007669"/>
    <property type="project" value="GOC"/>
</dbReference>
<keyword evidence="1 2" id="KW-0694">RNA-binding</keyword>
<dbReference type="AlphaFoldDB" id="A0AAN8GGB6"/>
<dbReference type="GO" id="GO:0005886">
    <property type="term" value="C:plasma membrane"/>
    <property type="evidence" value="ECO:0007669"/>
    <property type="project" value="TreeGrafter"/>
</dbReference>
<feature type="domain" description="DRBM" evidence="4">
    <location>
        <begin position="261"/>
        <end position="298"/>
    </location>
</feature>
<protein>
    <recommendedName>
        <fullName evidence="4">DRBM domain-containing protein</fullName>
    </recommendedName>
</protein>
<evidence type="ECO:0000256" key="3">
    <source>
        <dbReference type="SAM" id="MobiDB-lite"/>
    </source>
</evidence>
<sequence length="308" mass="34756">MRRKRTGDIKKFGSLSSPLGFPTISQPLFVPGYRTRRPLNLPGDTSVPLRQHPKKEGRSMFAAEERAEEICVPGLQWRGISQAAGQQRIVQYHYPVPKIFYVQLSVGSNEFIGDGRTRQAARHSAAMKALQALRNEPIPERPPQSPEEKEESEEGSDASKSEISLVYEIALKRNLSVNFEVLKESGPPHMKSFLTRVSVGEFSAEGEGNSKKLSKKRAALSILQDLKKLPFIPAVEKPKTHYKKRTKTILKTGPDYGQGMNPISRLAQIQQAKKEKEPEYLLLSERGMPRRREFIMQVNEAFVVYPDS</sequence>
<dbReference type="GO" id="GO:0035418">
    <property type="term" value="P:protein localization to synapse"/>
    <property type="evidence" value="ECO:0007669"/>
    <property type="project" value="TreeGrafter"/>
</dbReference>
<dbReference type="GO" id="GO:0003729">
    <property type="term" value="F:mRNA binding"/>
    <property type="evidence" value="ECO:0007669"/>
    <property type="project" value="TreeGrafter"/>
</dbReference>
<feature type="region of interest" description="Disordered" evidence="3">
    <location>
        <begin position="131"/>
        <end position="160"/>
    </location>
</feature>
<dbReference type="GO" id="GO:0003725">
    <property type="term" value="F:double-stranded RNA binding"/>
    <property type="evidence" value="ECO:0007669"/>
    <property type="project" value="TreeGrafter"/>
</dbReference>
<dbReference type="Pfam" id="PF00035">
    <property type="entry name" value="dsrm"/>
    <property type="match status" value="2"/>
</dbReference>
<proteinExistence type="predicted"/>
<evidence type="ECO:0000259" key="4">
    <source>
        <dbReference type="PROSITE" id="PS50137"/>
    </source>
</evidence>
<evidence type="ECO:0000256" key="1">
    <source>
        <dbReference type="ARBA" id="ARBA00022884"/>
    </source>
</evidence>
<dbReference type="Gene3D" id="3.30.160.20">
    <property type="match status" value="3"/>
</dbReference>
<dbReference type="Proteomes" id="UP001335648">
    <property type="component" value="Unassembled WGS sequence"/>
</dbReference>
<dbReference type="GO" id="GO:0007281">
    <property type="term" value="P:germ cell development"/>
    <property type="evidence" value="ECO:0007669"/>
    <property type="project" value="TreeGrafter"/>
</dbReference>
<keyword evidence="6" id="KW-1185">Reference proteome</keyword>
<dbReference type="InterPro" id="IPR044473">
    <property type="entry name" value="STAU2_DSRM_3"/>
</dbReference>
<dbReference type="PROSITE" id="PS50137">
    <property type="entry name" value="DS_RBD"/>
    <property type="match status" value="3"/>
</dbReference>
<gene>
    <name evidence="5" type="ORF">CesoFtcFv8_025035</name>
</gene>
<dbReference type="GO" id="GO:0010494">
    <property type="term" value="C:cytoplasmic stress granule"/>
    <property type="evidence" value="ECO:0007669"/>
    <property type="project" value="TreeGrafter"/>
</dbReference>
<dbReference type="GO" id="GO:0043025">
    <property type="term" value="C:neuronal cell body"/>
    <property type="evidence" value="ECO:0007669"/>
    <property type="project" value="TreeGrafter"/>
</dbReference>
<dbReference type="EMBL" id="JAULUE010002066">
    <property type="protein sequence ID" value="KAK5877539.1"/>
    <property type="molecule type" value="Genomic_DNA"/>
</dbReference>
<name>A0AAN8GGB6_9TELE</name>
<evidence type="ECO:0000313" key="6">
    <source>
        <dbReference type="Proteomes" id="UP001335648"/>
    </source>
</evidence>
<dbReference type="PANTHER" id="PTHR46054:SF1">
    <property type="entry name" value="DOUBLE-STRANDED RNA-BINDING PROTEIN STAUFEN HOMOLOG 2"/>
    <property type="match status" value="1"/>
</dbReference>
<reference evidence="5 6" key="1">
    <citation type="journal article" date="2023" name="Mol. Biol. Evol.">
        <title>Genomics of Secondarily Temperate Adaptation in the Only Non-Antarctic Icefish.</title>
        <authorList>
            <person name="Rivera-Colon A.G."/>
            <person name="Rayamajhi N."/>
            <person name="Minhas B.F."/>
            <person name="Madrigal G."/>
            <person name="Bilyk K.T."/>
            <person name="Yoon V."/>
            <person name="Hune M."/>
            <person name="Gregory S."/>
            <person name="Cheng C.H.C."/>
            <person name="Catchen J.M."/>
        </authorList>
    </citation>
    <scope>NUCLEOTIDE SEQUENCE [LARGE SCALE GENOMIC DNA]</scope>
    <source>
        <strain evidence="5">JC2023a</strain>
    </source>
</reference>
<dbReference type="SUPFAM" id="SSF54768">
    <property type="entry name" value="dsRNA-binding domain-like"/>
    <property type="match status" value="3"/>
</dbReference>
<dbReference type="GO" id="GO:0098964">
    <property type="term" value="P:anterograde dendritic transport of messenger ribonucleoprotein complex"/>
    <property type="evidence" value="ECO:0007669"/>
    <property type="project" value="TreeGrafter"/>
</dbReference>
<accession>A0AAN8GGB6</accession>
<comment type="caution">
    <text evidence="5">The sequence shown here is derived from an EMBL/GenBank/DDBJ whole genome shotgun (WGS) entry which is preliminary data.</text>
</comment>
<dbReference type="PANTHER" id="PTHR46054">
    <property type="entry name" value="MATERNAL EFFECT PROTEIN STAUFEN"/>
    <property type="match status" value="1"/>
</dbReference>
<dbReference type="InterPro" id="IPR051740">
    <property type="entry name" value="DRBM-containing_protein"/>
</dbReference>
<dbReference type="FunFam" id="3.30.160.20:FF:000007">
    <property type="entry name" value="Double-stranded RNA-binding protein Staufen homolog 1"/>
    <property type="match status" value="2"/>
</dbReference>
<dbReference type="InterPro" id="IPR014720">
    <property type="entry name" value="dsRBD_dom"/>
</dbReference>
<dbReference type="GO" id="GO:0008298">
    <property type="term" value="P:intracellular mRNA localization"/>
    <property type="evidence" value="ECO:0007669"/>
    <property type="project" value="TreeGrafter"/>
</dbReference>
<dbReference type="CDD" id="cd19884">
    <property type="entry name" value="DSRM_STAU2_rpt3"/>
    <property type="match status" value="1"/>
</dbReference>
<feature type="domain" description="DRBM" evidence="4">
    <location>
        <begin position="161"/>
        <end position="228"/>
    </location>
</feature>
<feature type="domain" description="DRBM" evidence="4">
    <location>
        <begin position="100"/>
        <end position="135"/>
    </location>
</feature>
<evidence type="ECO:0000256" key="2">
    <source>
        <dbReference type="PROSITE-ProRule" id="PRU00266"/>
    </source>
</evidence>
<evidence type="ECO:0000313" key="5">
    <source>
        <dbReference type="EMBL" id="KAK5877539.1"/>
    </source>
</evidence>